<dbReference type="EMBL" id="CP134189">
    <property type="protein sequence ID" value="WPB05305.1"/>
    <property type="molecule type" value="Genomic_DNA"/>
</dbReference>
<dbReference type="EMBL" id="LKMD01000104">
    <property type="protein sequence ID" value="PIA94922.1"/>
    <property type="molecule type" value="Genomic_DNA"/>
</dbReference>
<dbReference type="Proteomes" id="UP000230605">
    <property type="component" value="Chromosome 6"/>
</dbReference>
<name>A0A2G5HRR9_CERBT</name>
<reference evidence="3 5" key="2">
    <citation type="submission" date="2023-09" db="EMBL/GenBank/DDBJ databases">
        <title>Complete-Gapless Cercospora beticola genome.</title>
        <authorList>
            <person name="Wyatt N.A."/>
            <person name="Spanner R.E."/>
            <person name="Bolton M.D."/>
        </authorList>
    </citation>
    <scope>NUCLEOTIDE SEQUENCE [LARGE SCALE GENOMIC DNA]</scope>
    <source>
        <strain evidence="3">Cb09-40</strain>
    </source>
</reference>
<proteinExistence type="predicted"/>
<organism evidence="2 4">
    <name type="scientific">Cercospora beticola</name>
    <name type="common">Sugarbeet leaf spot fungus</name>
    <dbReference type="NCBI Taxonomy" id="122368"/>
    <lineage>
        <taxon>Eukaryota</taxon>
        <taxon>Fungi</taxon>
        <taxon>Dikarya</taxon>
        <taxon>Ascomycota</taxon>
        <taxon>Pezizomycotina</taxon>
        <taxon>Dothideomycetes</taxon>
        <taxon>Dothideomycetidae</taxon>
        <taxon>Mycosphaerellales</taxon>
        <taxon>Mycosphaerellaceae</taxon>
        <taxon>Cercospora</taxon>
    </lineage>
</organism>
<protein>
    <submittedName>
        <fullName evidence="2">Uncharacterized protein</fullName>
    </submittedName>
</protein>
<dbReference type="OrthoDB" id="4502478at2759"/>
<evidence type="ECO:0000313" key="2">
    <source>
        <dbReference type="EMBL" id="PIA94922.1"/>
    </source>
</evidence>
<evidence type="ECO:0000256" key="1">
    <source>
        <dbReference type="SAM" id="MobiDB-lite"/>
    </source>
</evidence>
<dbReference type="AlphaFoldDB" id="A0A2G5HRR9"/>
<gene>
    <name evidence="2" type="ORF">CB0940_08723</name>
    <name evidence="3" type="ORF">RHO25_009957</name>
</gene>
<reference evidence="2 4" key="1">
    <citation type="submission" date="2015-10" db="EMBL/GenBank/DDBJ databases">
        <title>The cercosporin biosynthetic gene cluster was horizontally transferred to several fungal lineages and shown to be expanded in Cercospora beticola based on microsynteny with recipient genomes.</title>
        <authorList>
            <person name="De Jonge R."/>
            <person name="Ebert M.K."/>
            <person name="Suttle J.C."/>
            <person name="Jurick Ii W.M."/>
            <person name="Secor G.A."/>
            <person name="Thomma B.P."/>
            <person name="Van De Peer Y."/>
            <person name="Bolton M.D."/>
        </authorList>
    </citation>
    <scope>NUCLEOTIDE SEQUENCE [LARGE SCALE GENOMIC DNA]</scope>
    <source>
        <strain evidence="2 4">09-40</strain>
    </source>
</reference>
<evidence type="ECO:0000313" key="5">
    <source>
        <dbReference type="Proteomes" id="UP001302367"/>
    </source>
</evidence>
<accession>A0A2G5HRR9</accession>
<dbReference type="Proteomes" id="UP001302367">
    <property type="component" value="Chromosome 6"/>
</dbReference>
<sequence length="186" mass="20931">MSPALPALPRSDSKARLLNHIGLDMRDNMHRRIYTLMKLEASEGRKRIIAVLDARATAVGAVPGSSRQSSYSTSQVDEEIMDEEVRRIYHTAQPTTKTLYDLAVDPELPERPNWIIRWMLWHVFRYRDGRQAQKPVGANDAVGNGDESPSPTSQVAVPVTMTRGSGADGHGHYRGYFDPVRGRYRN</sequence>
<evidence type="ECO:0000313" key="4">
    <source>
        <dbReference type="Proteomes" id="UP000230605"/>
    </source>
</evidence>
<feature type="region of interest" description="Disordered" evidence="1">
    <location>
        <begin position="135"/>
        <end position="155"/>
    </location>
</feature>
<evidence type="ECO:0000313" key="3">
    <source>
        <dbReference type="EMBL" id="WPB05305.1"/>
    </source>
</evidence>
<keyword evidence="5" id="KW-1185">Reference proteome</keyword>